<dbReference type="InterPro" id="IPR051218">
    <property type="entry name" value="Sec_MonoDiacylglyc_Lipase"/>
</dbReference>
<dbReference type="InterPro" id="IPR029058">
    <property type="entry name" value="AB_hydrolase_fold"/>
</dbReference>
<dbReference type="SUPFAM" id="SSF53474">
    <property type="entry name" value="alpha/beta-Hydrolases"/>
    <property type="match status" value="1"/>
</dbReference>
<evidence type="ECO:0000313" key="3">
    <source>
        <dbReference type="Proteomes" id="UP000780768"/>
    </source>
</evidence>
<dbReference type="EMBL" id="DYVR01000026">
    <property type="protein sequence ID" value="HJF84226.1"/>
    <property type="molecule type" value="Genomic_DNA"/>
</dbReference>
<dbReference type="GO" id="GO:0006629">
    <property type="term" value="P:lipid metabolic process"/>
    <property type="evidence" value="ECO:0007669"/>
    <property type="project" value="InterPro"/>
</dbReference>
<reference evidence="2" key="1">
    <citation type="journal article" date="2021" name="PeerJ">
        <title>Extensive microbial diversity within the chicken gut microbiome revealed by metagenomics and culture.</title>
        <authorList>
            <person name="Gilroy R."/>
            <person name="Ravi A."/>
            <person name="Getino M."/>
            <person name="Pursley I."/>
            <person name="Horton D.L."/>
            <person name="Alikhan N.F."/>
            <person name="Baker D."/>
            <person name="Gharbi K."/>
            <person name="Hall N."/>
            <person name="Watson M."/>
            <person name="Adriaenssens E.M."/>
            <person name="Foster-Nyarko E."/>
            <person name="Jarju S."/>
            <person name="Secka A."/>
            <person name="Antonio M."/>
            <person name="Oren A."/>
            <person name="Chaudhuri R.R."/>
            <person name="La Ragione R."/>
            <person name="Hildebrand F."/>
            <person name="Pallen M.J."/>
        </authorList>
    </citation>
    <scope>NUCLEOTIDE SEQUENCE</scope>
    <source>
        <strain evidence="2">7318</strain>
    </source>
</reference>
<feature type="domain" description="Fungal lipase-type" evidence="1">
    <location>
        <begin position="94"/>
        <end position="231"/>
    </location>
</feature>
<dbReference type="AlphaFoldDB" id="A0A921L8P9"/>
<organism evidence="2 3">
    <name type="scientific">Megamonas hypermegale</name>
    <dbReference type="NCBI Taxonomy" id="158847"/>
    <lineage>
        <taxon>Bacteria</taxon>
        <taxon>Bacillati</taxon>
        <taxon>Bacillota</taxon>
        <taxon>Negativicutes</taxon>
        <taxon>Selenomonadales</taxon>
        <taxon>Selenomonadaceae</taxon>
        <taxon>Megamonas</taxon>
    </lineage>
</organism>
<accession>A0A921L8P9</accession>
<dbReference type="InterPro" id="IPR002921">
    <property type="entry name" value="Fungal_lipase-type"/>
</dbReference>
<protein>
    <submittedName>
        <fullName evidence="2">Lipase family protein</fullName>
    </submittedName>
</protein>
<dbReference type="PANTHER" id="PTHR45856">
    <property type="entry name" value="ALPHA/BETA-HYDROLASES SUPERFAMILY PROTEIN"/>
    <property type="match status" value="1"/>
</dbReference>
<comment type="caution">
    <text evidence="2">The sequence shown here is derived from an EMBL/GenBank/DDBJ whole genome shotgun (WGS) entry which is preliminary data.</text>
</comment>
<dbReference type="CDD" id="cd00519">
    <property type="entry name" value="Lipase_3"/>
    <property type="match status" value="1"/>
</dbReference>
<dbReference type="Pfam" id="PF01764">
    <property type="entry name" value="Lipase_3"/>
    <property type="match status" value="1"/>
</dbReference>
<dbReference type="PANTHER" id="PTHR45856:SF24">
    <property type="entry name" value="FUNGAL LIPASE-LIKE DOMAIN-CONTAINING PROTEIN"/>
    <property type="match status" value="1"/>
</dbReference>
<reference evidence="2" key="2">
    <citation type="submission" date="2021-09" db="EMBL/GenBank/DDBJ databases">
        <authorList>
            <person name="Gilroy R."/>
        </authorList>
    </citation>
    <scope>NUCLEOTIDE SEQUENCE</scope>
    <source>
        <strain evidence="2">7318</strain>
    </source>
</reference>
<evidence type="ECO:0000259" key="1">
    <source>
        <dbReference type="Pfam" id="PF01764"/>
    </source>
</evidence>
<dbReference type="Proteomes" id="UP000780768">
    <property type="component" value="Unassembled WGS sequence"/>
</dbReference>
<name>A0A921L8P9_9FIRM</name>
<proteinExistence type="predicted"/>
<evidence type="ECO:0000313" key="2">
    <source>
        <dbReference type="EMBL" id="HJF84226.1"/>
    </source>
</evidence>
<sequence>MMTVMLFNNIAAAQSLNDTGKTQKINIETNDTAMRYLAAWTALAVYNDKLSLLARSILQENGWQIDTVNEEMPKSDIKLLLAKKQTESETLYFLSISGTATWKDVQTDLAVESTAFNEENSEFLVHKGFWQYTLDGFFTEKTFAGKTLGEKLADNLRKDKSQKIYITGHSLGGAVAELLAAKLSDMGVAKHQLEVITFGAPAVGNQAFVDEYEPKMNLTRITMKGDPVKNLAQIANTKFVQFSADTQWKLPPAESDKFAHGMLLYFDKAMRDYYDMTQLYAAGNTGSLNNIDYVVNIDFNFLPEIANEEKYIRLALMDKLRHSGKNCLFIEGNSEQAFAAAEKLKARYVVLYQFGAMKLRKNTSNKRYYIDEMRYVYNADGRLENGFNAGTDSNEMTVVQAALYTDRKIDDM</sequence>
<gene>
    <name evidence="2" type="ORF">K8V65_00965</name>
</gene>
<dbReference type="Gene3D" id="3.40.50.1820">
    <property type="entry name" value="alpha/beta hydrolase"/>
    <property type="match status" value="1"/>
</dbReference>